<dbReference type="InterPro" id="IPR054640">
    <property type="entry name" value="Sfum_1244-like"/>
</dbReference>
<dbReference type="InterPro" id="IPR049199">
    <property type="entry name" value="DUF6866_N"/>
</dbReference>
<evidence type="ECO:0000259" key="1">
    <source>
        <dbReference type="Pfam" id="PF21739"/>
    </source>
</evidence>
<proteinExistence type="predicted"/>
<name>L0DU64_THIND</name>
<reference evidence="3" key="1">
    <citation type="submission" date="2015-12" db="EMBL/GenBank/DDBJ databases">
        <authorList>
            <person name="Tikhonova T.V."/>
            <person name="Pavlov A.R."/>
            <person name="Beletsky A.V."/>
            <person name="Mardanov A.V."/>
            <person name="Sorokin D.Y."/>
            <person name="Ravin N.V."/>
            <person name="Popov V.O."/>
        </authorList>
    </citation>
    <scope>NUCLEOTIDE SEQUENCE</scope>
    <source>
        <strain evidence="3">DSM 14787</strain>
    </source>
</reference>
<dbReference type="RefSeq" id="WP_015257678.1">
    <property type="nucleotide sequence ID" value="NC_019902.2"/>
</dbReference>
<protein>
    <submittedName>
        <fullName evidence="3">Uncharacterized protein</fullName>
    </submittedName>
</protein>
<dbReference type="eggNOG" id="ENOG502Z90U">
    <property type="taxonomic scope" value="Bacteria"/>
</dbReference>
<dbReference type="KEGG" id="tni:TVNIR_0845"/>
<evidence type="ECO:0000313" key="4">
    <source>
        <dbReference type="Proteomes" id="UP000010809"/>
    </source>
</evidence>
<dbReference type="Proteomes" id="UP000010809">
    <property type="component" value="Chromosome"/>
</dbReference>
<keyword evidence="4" id="KW-1185">Reference proteome</keyword>
<feature type="domain" description="DUF6866" evidence="1">
    <location>
        <begin position="17"/>
        <end position="169"/>
    </location>
</feature>
<accession>L0DU64</accession>
<dbReference type="PATRIC" id="fig|1255043.3.peg.851"/>
<gene>
    <name evidence="3" type="ordered locus">TVNIR_0845</name>
</gene>
<dbReference type="NCBIfam" id="NF045620">
    <property type="entry name" value="Sfum_1244_fam"/>
    <property type="match status" value="1"/>
</dbReference>
<dbReference type="HOGENOM" id="CLU_067575_0_0_6"/>
<dbReference type="Pfam" id="PF21739">
    <property type="entry name" value="DUF6866_N"/>
    <property type="match status" value="1"/>
</dbReference>
<organism evidence="3 4">
    <name type="scientific">Thioalkalivibrio nitratireducens (strain DSM 14787 / UNIQEM 213 / ALEN2)</name>
    <dbReference type="NCBI Taxonomy" id="1255043"/>
    <lineage>
        <taxon>Bacteria</taxon>
        <taxon>Pseudomonadati</taxon>
        <taxon>Pseudomonadota</taxon>
        <taxon>Gammaproteobacteria</taxon>
        <taxon>Chromatiales</taxon>
        <taxon>Ectothiorhodospiraceae</taxon>
        <taxon>Thioalkalivibrio</taxon>
    </lineage>
</organism>
<dbReference type="AlphaFoldDB" id="L0DU64"/>
<feature type="domain" description="DUF6866" evidence="2">
    <location>
        <begin position="174"/>
        <end position="353"/>
    </location>
</feature>
<dbReference type="InterPro" id="IPR049200">
    <property type="entry name" value="DUF6866_C"/>
</dbReference>
<dbReference type="OrthoDB" id="9777679at2"/>
<sequence>MTQPTFESVLSGEGLSELRAAVQRNCDIADAQHAGNYSLCTYLLKMREFYRWERRLPFSAALNHQEVGDWVSRREQGWEQLEGLSPGALPLGAARHDPFDQDAVNRRLDPHGLVYGAGYGRGARPLFFLGALLRREDFDGYRVYVVGEETARDLAAPPAMSRGDLIFVRRESVRRLLFETVEAWQMRGAPADDPLARALRAYGYDAAEPETLERMTDSEVESAVWHEVGEVLAGQRLGPGWQQRVLEVAGSRGEVVARAVRDHLADCLTTLPALLDDGTDGAIHFYFANLTGMRALLFPQLRAAYDRWVDGAPLAVLKAQVGPAREHWLAVARRLLDEAPNTWPVEDDQLEALQPDLRVRT</sequence>
<dbReference type="Pfam" id="PF21740">
    <property type="entry name" value="DUF6866_C"/>
    <property type="match status" value="1"/>
</dbReference>
<evidence type="ECO:0000259" key="2">
    <source>
        <dbReference type="Pfam" id="PF21740"/>
    </source>
</evidence>
<dbReference type="STRING" id="1255043.TVNIR_0845"/>
<evidence type="ECO:0000313" key="3">
    <source>
        <dbReference type="EMBL" id="AGA32535.1"/>
    </source>
</evidence>
<dbReference type="EMBL" id="CP003989">
    <property type="protein sequence ID" value="AGA32535.1"/>
    <property type="molecule type" value="Genomic_DNA"/>
</dbReference>